<feature type="transmembrane region" description="Helical" evidence="7">
    <location>
        <begin position="99"/>
        <end position="123"/>
    </location>
</feature>
<keyword evidence="3" id="KW-1003">Cell membrane</keyword>
<evidence type="ECO:0000256" key="2">
    <source>
        <dbReference type="ARBA" id="ARBA00006386"/>
    </source>
</evidence>
<keyword evidence="4 7" id="KW-0812">Transmembrane</keyword>
<dbReference type="Proteomes" id="UP000271031">
    <property type="component" value="Unassembled WGS sequence"/>
</dbReference>
<evidence type="ECO:0000313" key="9">
    <source>
        <dbReference type="Proteomes" id="UP000271031"/>
    </source>
</evidence>
<dbReference type="Pfam" id="PF03773">
    <property type="entry name" value="ArsP_1"/>
    <property type="match status" value="1"/>
</dbReference>
<dbReference type="OrthoDB" id="9810876at2"/>
<dbReference type="PANTHER" id="PTHR34184">
    <property type="entry name" value="UPF0718 PROTEIN YCGR"/>
    <property type="match status" value="1"/>
</dbReference>
<dbReference type="EMBL" id="RHHQ01000006">
    <property type="protein sequence ID" value="RNB91176.1"/>
    <property type="molecule type" value="Genomic_DNA"/>
</dbReference>
<comment type="similarity">
    <text evidence="2">Belongs to the UPF0718 family.</text>
</comment>
<dbReference type="GO" id="GO:0005886">
    <property type="term" value="C:plasma membrane"/>
    <property type="evidence" value="ECO:0007669"/>
    <property type="project" value="UniProtKB-SubCell"/>
</dbReference>
<feature type="transmembrane region" description="Helical" evidence="7">
    <location>
        <begin position="129"/>
        <end position="151"/>
    </location>
</feature>
<evidence type="ECO:0000256" key="7">
    <source>
        <dbReference type="SAM" id="Phobius"/>
    </source>
</evidence>
<reference evidence="8 9" key="1">
    <citation type="submission" date="2018-10" db="EMBL/GenBank/DDBJ databases">
        <title>Phylogenomics of Brevibacillus.</title>
        <authorList>
            <person name="Dunlap C."/>
        </authorList>
    </citation>
    <scope>NUCLEOTIDE SEQUENCE [LARGE SCALE GENOMIC DNA]</scope>
    <source>
        <strain evidence="8 9">JCM 15716</strain>
    </source>
</reference>
<protein>
    <submittedName>
        <fullName evidence="8">Permease</fullName>
    </submittedName>
</protein>
<evidence type="ECO:0000256" key="3">
    <source>
        <dbReference type="ARBA" id="ARBA00022475"/>
    </source>
</evidence>
<evidence type="ECO:0000256" key="5">
    <source>
        <dbReference type="ARBA" id="ARBA00022989"/>
    </source>
</evidence>
<keyword evidence="5 7" id="KW-1133">Transmembrane helix</keyword>
<feature type="transmembrane region" description="Helical" evidence="7">
    <location>
        <begin position="23"/>
        <end position="45"/>
    </location>
</feature>
<proteinExistence type="inferred from homology"/>
<dbReference type="InterPro" id="IPR052923">
    <property type="entry name" value="UPF0718"/>
</dbReference>
<sequence>MVTLLIFVRRDTPLERWLDVKTLFLSILLEAVPFVLLGVFFSALIQTFVTDEQIRRWTPKHPLVALPFASLLGFLFPVCECAIIPIVRRLIHKGMPPSVGVTFLLAGPIVNPVVMAATYTAFIKQPEMVVYRSVLALVTALLVGAFVLFFFRNRVLRYGAEETSAHSSRGSSGIFAVFSHAVDEFFDMGKYLIFGALVSSILQVFLSRDTLSALGQTPLASHLVMMGLGYIFSLCSEADAFIAASFGNTFSTSSLLAFLVFGPMIDLKNTLMLLGSFRFAFVAALIAVTTVIVLVLSLVCGIWLDPHTLYR</sequence>
<evidence type="ECO:0000256" key="1">
    <source>
        <dbReference type="ARBA" id="ARBA00004651"/>
    </source>
</evidence>
<accession>A0A3M8DSM9</accession>
<keyword evidence="6 7" id="KW-0472">Membrane</keyword>
<keyword evidence="9" id="KW-1185">Reference proteome</keyword>
<dbReference type="PANTHER" id="PTHR34184:SF4">
    <property type="entry name" value="UPF0718 PROTEIN YCGR"/>
    <property type="match status" value="1"/>
</dbReference>
<comment type="caution">
    <text evidence="8">The sequence shown here is derived from an EMBL/GenBank/DDBJ whole genome shotgun (WGS) entry which is preliminary data.</text>
</comment>
<name>A0A3M8DSM9_9BACL</name>
<comment type="subcellular location">
    <subcellularLocation>
        <location evidence="1">Cell membrane</location>
        <topology evidence="1">Multi-pass membrane protein</topology>
    </subcellularLocation>
</comment>
<organism evidence="8 9">
    <name type="scientific">Brevibacillus fluminis</name>
    <dbReference type="NCBI Taxonomy" id="511487"/>
    <lineage>
        <taxon>Bacteria</taxon>
        <taxon>Bacillati</taxon>
        <taxon>Bacillota</taxon>
        <taxon>Bacilli</taxon>
        <taxon>Bacillales</taxon>
        <taxon>Paenibacillaceae</taxon>
        <taxon>Brevibacillus</taxon>
    </lineage>
</organism>
<evidence type="ECO:0000313" key="8">
    <source>
        <dbReference type="EMBL" id="RNB91176.1"/>
    </source>
</evidence>
<feature type="transmembrane region" description="Helical" evidence="7">
    <location>
        <begin position="240"/>
        <end position="265"/>
    </location>
</feature>
<feature type="transmembrane region" description="Helical" evidence="7">
    <location>
        <begin position="277"/>
        <end position="304"/>
    </location>
</feature>
<feature type="transmembrane region" description="Helical" evidence="7">
    <location>
        <begin position="65"/>
        <end position="87"/>
    </location>
</feature>
<gene>
    <name evidence="8" type="ORF">EDM56_06220</name>
</gene>
<evidence type="ECO:0000256" key="4">
    <source>
        <dbReference type="ARBA" id="ARBA00022692"/>
    </source>
</evidence>
<dbReference type="InterPro" id="IPR005524">
    <property type="entry name" value="DUF318"/>
</dbReference>
<dbReference type="AlphaFoldDB" id="A0A3M8DSM9"/>
<evidence type="ECO:0000256" key="6">
    <source>
        <dbReference type="ARBA" id="ARBA00023136"/>
    </source>
</evidence>